<dbReference type="PROSITE" id="PS51000">
    <property type="entry name" value="HTH_DEOR_2"/>
    <property type="match status" value="1"/>
</dbReference>
<dbReference type="SUPFAM" id="SSF46785">
    <property type="entry name" value="Winged helix' DNA-binding domain"/>
    <property type="match status" value="1"/>
</dbReference>
<evidence type="ECO:0000313" key="6">
    <source>
        <dbReference type="Proteomes" id="UP001185012"/>
    </source>
</evidence>
<dbReference type="InterPro" id="IPR011991">
    <property type="entry name" value="ArsR-like_HTH"/>
</dbReference>
<sequence length="211" mass="24820">MKQQSSTRNQILTMLKMDAPLTVSQMAERLGITEMAVRRHLNTLERDHLVQSRLLRQSMGRPSSQYELTDQSEGHFPKRYRVFTLDLLEDLEAVDGTEKVKQLFERRRDRLAEQYRHCFSGKTLKERVRVLADLQDQKGYMVKWRQLESREFVLTENNCPIAEVADRYPQACECEMSFFRTMLDADVQRTECKASGDRRCTYRIAEMKGKA</sequence>
<reference evidence="5 6" key="1">
    <citation type="submission" date="2023-07" db="EMBL/GenBank/DDBJ databases">
        <title>Genomic Encyclopedia of Type Strains, Phase IV (KMG-IV): sequencing the most valuable type-strain genomes for metagenomic binning, comparative biology and taxonomic classification.</title>
        <authorList>
            <person name="Goeker M."/>
        </authorList>
    </citation>
    <scope>NUCLEOTIDE SEQUENCE [LARGE SCALE GENOMIC DNA]</scope>
    <source>
        <strain evidence="5 6">DSM 45903</strain>
    </source>
</reference>
<gene>
    <name evidence="5" type="ORF">JOE21_002246</name>
</gene>
<evidence type="ECO:0000256" key="1">
    <source>
        <dbReference type="ARBA" id="ARBA00023015"/>
    </source>
</evidence>
<dbReference type="InterPro" id="IPR001845">
    <property type="entry name" value="HTH_ArsR_DNA-bd_dom"/>
</dbReference>
<proteinExistence type="predicted"/>
<evidence type="ECO:0000256" key="2">
    <source>
        <dbReference type="ARBA" id="ARBA00023125"/>
    </source>
</evidence>
<keyword evidence="2" id="KW-0238">DNA-binding</keyword>
<accession>A0ABU1IR67</accession>
<comment type="caution">
    <text evidence="5">The sequence shown here is derived from an EMBL/GenBank/DDBJ whole genome shotgun (WGS) entry which is preliminary data.</text>
</comment>
<keyword evidence="6" id="KW-1185">Reference proteome</keyword>
<dbReference type="EMBL" id="JAVDQG010000004">
    <property type="protein sequence ID" value="MDR6226240.1"/>
    <property type="molecule type" value="Genomic_DNA"/>
</dbReference>
<evidence type="ECO:0000259" key="4">
    <source>
        <dbReference type="PROSITE" id="PS51000"/>
    </source>
</evidence>
<dbReference type="PANTHER" id="PTHR38600:SF2">
    <property type="entry name" value="SLL0088 PROTEIN"/>
    <property type="match status" value="1"/>
</dbReference>
<name>A0ABU1IR67_9BACL</name>
<dbReference type="SMART" id="SM00420">
    <property type="entry name" value="HTH_DEOR"/>
    <property type="match status" value="1"/>
</dbReference>
<dbReference type="PANTHER" id="PTHR38600">
    <property type="entry name" value="TRANSCRIPTIONAL REGULATORY PROTEIN"/>
    <property type="match status" value="1"/>
</dbReference>
<dbReference type="InterPro" id="IPR001034">
    <property type="entry name" value="DeoR_HTH"/>
</dbReference>
<dbReference type="Pfam" id="PF01022">
    <property type="entry name" value="HTH_5"/>
    <property type="match status" value="1"/>
</dbReference>
<evidence type="ECO:0000313" key="5">
    <source>
        <dbReference type="EMBL" id="MDR6226240.1"/>
    </source>
</evidence>
<organism evidence="5 6">
    <name type="scientific">Desmospora profundinema</name>
    <dbReference type="NCBI Taxonomy" id="1571184"/>
    <lineage>
        <taxon>Bacteria</taxon>
        <taxon>Bacillati</taxon>
        <taxon>Bacillota</taxon>
        <taxon>Bacilli</taxon>
        <taxon>Bacillales</taxon>
        <taxon>Thermoactinomycetaceae</taxon>
        <taxon>Desmospora</taxon>
    </lineage>
</organism>
<dbReference type="InterPro" id="IPR036390">
    <property type="entry name" value="WH_DNA-bd_sf"/>
</dbReference>
<keyword evidence="3" id="KW-0804">Transcription</keyword>
<dbReference type="Gene3D" id="1.10.10.10">
    <property type="entry name" value="Winged helix-like DNA-binding domain superfamily/Winged helix DNA-binding domain"/>
    <property type="match status" value="1"/>
</dbReference>
<dbReference type="InterPro" id="IPR036388">
    <property type="entry name" value="WH-like_DNA-bd_sf"/>
</dbReference>
<dbReference type="Proteomes" id="UP001185012">
    <property type="component" value="Unassembled WGS sequence"/>
</dbReference>
<evidence type="ECO:0000256" key="3">
    <source>
        <dbReference type="ARBA" id="ARBA00023163"/>
    </source>
</evidence>
<keyword evidence="1" id="KW-0805">Transcription regulation</keyword>
<dbReference type="RefSeq" id="WP_309865858.1">
    <property type="nucleotide sequence ID" value="NZ_JAVDQG010000004.1"/>
</dbReference>
<feature type="domain" description="HTH deoR-type" evidence="4">
    <location>
        <begin position="4"/>
        <end position="63"/>
    </location>
</feature>
<protein>
    <submittedName>
        <fullName evidence="5">Iron-sulfur cluster biosynthesis transcriptional regulator SufR</fullName>
    </submittedName>
</protein>
<dbReference type="CDD" id="cd00090">
    <property type="entry name" value="HTH_ARSR"/>
    <property type="match status" value="1"/>
</dbReference>